<name>A0A941AS99_9GAMM</name>
<keyword evidence="7" id="KW-1185">Reference proteome</keyword>
<dbReference type="GO" id="GO:0016042">
    <property type="term" value="P:lipid catabolic process"/>
    <property type="evidence" value="ECO:0007669"/>
    <property type="project" value="UniProtKB-UniRule"/>
</dbReference>
<organism evidence="6 7">
    <name type="scientific">Pseudoxanthomonas helianthi</name>
    <dbReference type="NCBI Taxonomy" id="1453541"/>
    <lineage>
        <taxon>Bacteria</taxon>
        <taxon>Pseudomonadati</taxon>
        <taxon>Pseudomonadota</taxon>
        <taxon>Gammaproteobacteria</taxon>
        <taxon>Lysobacterales</taxon>
        <taxon>Lysobacteraceae</taxon>
        <taxon>Pseudoxanthomonas</taxon>
    </lineage>
</organism>
<feature type="active site" description="Proton acceptor" evidence="4">
    <location>
        <position position="228"/>
    </location>
</feature>
<dbReference type="Pfam" id="PF01734">
    <property type="entry name" value="Patatin"/>
    <property type="match status" value="1"/>
</dbReference>
<gene>
    <name evidence="6" type="ORF">J5837_00980</name>
</gene>
<dbReference type="InterPro" id="IPR002641">
    <property type="entry name" value="PNPLA_dom"/>
</dbReference>
<dbReference type="AlphaFoldDB" id="A0A941AS99"/>
<dbReference type="GO" id="GO:0016787">
    <property type="term" value="F:hydrolase activity"/>
    <property type="evidence" value="ECO:0007669"/>
    <property type="project" value="UniProtKB-UniRule"/>
</dbReference>
<evidence type="ECO:0000256" key="3">
    <source>
        <dbReference type="ARBA" id="ARBA00023098"/>
    </source>
</evidence>
<reference evidence="6" key="1">
    <citation type="journal article" date="2016" name="Int. J. Syst. Evol. Microbiol.">
        <title>Pseudoxanthomonas helianthi sp. nov., isolated from roots of Jerusalem artichoke (Helianthus tuberosus).</title>
        <authorList>
            <person name="Kittiwongwattana C."/>
            <person name="Thawai C."/>
        </authorList>
    </citation>
    <scope>NUCLEOTIDE SEQUENCE</scope>
    <source>
        <strain evidence="6">110414</strain>
    </source>
</reference>
<evidence type="ECO:0000313" key="6">
    <source>
        <dbReference type="EMBL" id="MBP3982982.1"/>
    </source>
</evidence>
<dbReference type="RefSeq" id="WP_210534854.1">
    <property type="nucleotide sequence ID" value="NZ_JAGKTC010000001.1"/>
</dbReference>
<proteinExistence type="predicted"/>
<evidence type="ECO:0000256" key="4">
    <source>
        <dbReference type="PROSITE-ProRule" id="PRU01161"/>
    </source>
</evidence>
<protein>
    <submittedName>
        <fullName evidence="6">Patatin-like phospholipase family protein</fullName>
    </submittedName>
</protein>
<dbReference type="InterPro" id="IPR050301">
    <property type="entry name" value="NTE"/>
</dbReference>
<feature type="active site" description="Nucleophile" evidence="4">
    <location>
        <position position="61"/>
    </location>
</feature>
<feature type="short sequence motif" description="DGA/G" evidence="4">
    <location>
        <begin position="228"/>
        <end position="230"/>
    </location>
</feature>
<dbReference type="Proteomes" id="UP000673447">
    <property type="component" value="Unassembled WGS sequence"/>
</dbReference>
<evidence type="ECO:0000256" key="1">
    <source>
        <dbReference type="ARBA" id="ARBA00022801"/>
    </source>
</evidence>
<reference evidence="6" key="2">
    <citation type="submission" date="2021-03" db="EMBL/GenBank/DDBJ databases">
        <authorList>
            <person name="Cao W."/>
        </authorList>
    </citation>
    <scope>NUCLEOTIDE SEQUENCE</scope>
    <source>
        <strain evidence="6">110414</strain>
    </source>
</reference>
<dbReference type="Gene3D" id="3.40.1090.10">
    <property type="entry name" value="Cytosolic phospholipase A2 catalytic domain"/>
    <property type="match status" value="2"/>
</dbReference>
<keyword evidence="2 4" id="KW-0442">Lipid degradation</keyword>
<dbReference type="SUPFAM" id="SSF52151">
    <property type="entry name" value="FabD/lysophospholipase-like"/>
    <property type="match status" value="1"/>
</dbReference>
<keyword evidence="3 4" id="KW-0443">Lipid metabolism</keyword>
<comment type="caution">
    <text evidence="6">The sequence shown here is derived from an EMBL/GenBank/DDBJ whole genome shotgun (WGS) entry which is preliminary data.</text>
</comment>
<dbReference type="EMBL" id="JAGKTC010000001">
    <property type="protein sequence ID" value="MBP3982982.1"/>
    <property type="molecule type" value="Genomic_DNA"/>
</dbReference>
<dbReference type="InterPro" id="IPR021095">
    <property type="entry name" value="DUF3734"/>
</dbReference>
<dbReference type="PANTHER" id="PTHR14226">
    <property type="entry name" value="NEUROPATHY TARGET ESTERASE/SWISS CHEESE D.MELANOGASTER"/>
    <property type="match status" value="1"/>
</dbReference>
<feature type="domain" description="PNPLA" evidence="5">
    <location>
        <begin position="28"/>
        <end position="241"/>
    </location>
</feature>
<evidence type="ECO:0000313" key="7">
    <source>
        <dbReference type="Proteomes" id="UP000673447"/>
    </source>
</evidence>
<dbReference type="Pfam" id="PF12536">
    <property type="entry name" value="DUF3734"/>
    <property type="match status" value="1"/>
</dbReference>
<dbReference type="CDD" id="cd07209">
    <property type="entry name" value="Pat_hypo_Ecoli_Z1214_like"/>
    <property type="match status" value="1"/>
</dbReference>
<dbReference type="InterPro" id="IPR016035">
    <property type="entry name" value="Acyl_Trfase/lysoPLipase"/>
</dbReference>
<sequence length="393" mass="44197">MAAKRAATKPTPVRKSKARPRVPENIALVLQGGGALGAYQAGVYQGLHEAGIAPNWLAGISIGAFNTALIAGNPPEKRLDVLREFWDTVSQPFFFPATAQGQEASLGQLHGDSRSWLDAWEAWRALVEGQRGFYAPRAWFDPFAVPGPDTASWYDTRPMLDTLNRLVDFDRLNDGGMRVSVGAVDVASGNLEYFDNAKMRLDARHILASGALPPAFPAVEIDGRWFWDGGLVSNTPLSQLFETEPRRDALVFQVDLWSARGDLPHNLFDVAEREKEIQYSSRTRAITDMHRVGQHYRRLLRELLEEIPADVRARNPWCQHAEKLACDRRYSVIHLIYRDRARIGHFKDYQFGRVAIHEHWQAGRVDIGRALARPEWLELPQGENAFATHDATA</sequence>
<keyword evidence="1 4" id="KW-0378">Hydrolase</keyword>
<feature type="short sequence motif" description="GXSXG" evidence="4">
    <location>
        <begin position="59"/>
        <end position="63"/>
    </location>
</feature>
<evidence type="ECO:0000256" key="2">
    <source>
        <dbReference type="ARBA" id="ARBA00022963"/>
    </source>
</evidence>
<accession>A0A941AS99</accession>
<dbReference type="PROSITE" id="PS51635">
    <property type="entry name" value="PNPLA"/>
    <property type="match status" value="1"/>
</dbReference>
<dbReference type="PANTHER" id="PTHR14226:SF57">
    <property type="entry name" value="BLR7027 PROTEIN"/>
    <property type="match status" value="1"/>
</dbReference>
<feature type="short sequence motif" description="GXGXXG" evidence="4">
    <location>
        <begin position="32"/>
        <end position="37"/>
    </location>
</feature>
<evidence type="ECO:0000259" key="5">
    <source>
        <dbReference type="PROSITE" id="PS51635"/>
    </source>
</evidence>